<protein>
    <submittedName>
        <fullName evidence="2">Ribosomal-protein-alanine acetyltransferase</fullName>
    </submittedName>
</protein>
<evidence type="ECO:0000313" key="3">
    <source>
        <dbReference type="Proteomes" id="UP000249134"/>
    </source>
</evidence>
<dbReference type="Pfam" id="PF00583">
    <property type="entry name" value="Acetyltransf_1"/>
    <property type="match status" value="1"/>
</dbReference>
<dbReference type="InterPro" id="IPR016181">
    <property type="entry name" value="Acyl_CoA_acyltransferase"/>
</dbReference>
<keyword evidence="3" id="KW-1185">Reference proteome</keyword>
<dbReference type="PROSITE" id="PS51186">
    <property type="entry name" value="GNAT"/>
    <property type="match status" value="1"/>
</dbReference>
<dbReference type="SUPFAM" id="SSF55729">
    <property type="entry name" value="Acyl-CoA N-acyltransferases (Nat)"/>
    <property type="match status" value="1"/>
</dbReference>
<reference evidence="2 3" key="1">
    <citation type="submission" date="2018-06" db="EMBL/GenBank/DDBJ databases">
        <authorList>
            <consortium name="Pathogen Informatics"/>
            <person name="Doyle S."/>
        </authorList>
    </citation>
    <scope>NUCLEOTIDE SEQUENCE [LARGE SCALE GENOMIC DNA]</scope>
    <source>
        <strain evidence="2 3">NCTC4824</strain>
    </source>
</reference>
<gene>
    <name evidence="2" type="ORF">NCTC4824_00792</name>
</gene>
<evidence type="ECO:0000313" key="2">
    <source>
        <dbReference type="EMBL" id="SQI53294.1"/>
    </source>
</evidence>
<dbReference type="InterPro" id="IPR000182">
    <property type="entry name" value="GNAT_dom"/>
</dbReference>
<proteinExistence type="predicted"/>
<dbReference type="EMBL" id="LS483476">
    <property type="protein sequence ID" value="SQI53294.1"/>
    <property type="molecule type" value="Genomic_DNA"/>
</dbReference>
<sequence>MFGSYYLINEEFAIVKADHREFAVHYTTYGENIFFRQSWERRVAIVEENDPCYWITLREQRIGGICIEPNSLSFFFLEPPFTDINQVLLKLKQLLIQYSNLNEPIRVYGILPYQTEHFLRLGFLPTETRRVMIRPTEIFESQDVGDEFIVELPTLEHLDKMAHSCFNAYSGADSIGYPEKNTLEQQKQDLEYYFTHNKEEILRASSSIVFDESNGNIIAVCLVSLWEDLPLISNISVIPQYRGKQIATKLLKKALTVLFEEYDVVRLFVTAGNPAESLYFNLGFHPGMEQTTFHLPYRNR</sequence>
<evidence type="ECO:0000259" key="1">
    <source>
        <dbReference type="PROSITE" id="PS51186"/>
    </source>
</evidence>
<dbReference type="KEGG" id="blen:NCTC4824_00792"/>
<organism evidence="2 3">
    <name type="scientific">Lederbergia lenta</name>
    <name type="common">Bacillus lentus</name>
    <dbReference type="NCBI Taxonomy" id="1467"/>
    <lineage>
        <taxon>Bacteria</taxon>
        <taxon>Bacillati</taxon>
        <taxon>Bacillota</taxon>
        <taxon>Bacilli</taxon>
        <taxon>Bacillales</taxon>
        <taxon>Bacillaceae</taxon>
        <taxon>Lederbergia</taxon>
    </lineage>
</organism>
<feature type="domain" description="N-acetyltransferase" evidence="1">
    <location>
        <begin position="161"/>
        <end position="300"/>
    </location>
</feature>
<dbReference type="Gene3D" id="3.40.630.30">
    <property type="match status" value="1"/>
</dbReference>
<dbReference type="GO" id="GO:0016747">
    <property type="term" value="F:acyltransferase activity, transferring groups other than amino-acyl groups"/>
    <property type="evidence" value="ECO:0007669"/>
    <property type="project" value="InterPro"/>
</dbReference>
<dbReference type="STRING" id="1348624.GCA_001591545_03466"/>
<dbReference type="Proteomes" id="UP000249134">
    <property type="component" value="Chromosome 1"/>
</dbReference>
<accession>A0A2X4YY81</accession>
<keyword evidence="2" id="KW-0808">Transferase</keyword>
<dbReference type="AlphaFoldDB" id="A0A2X4YY81"/>
<dbReference type="CDD" id="cd04301">
    <property type="entry name" value="NAT_SF"/>
    <property type="match status" value="1"/>
</dbReference>
<name>A0A2X4YY81_LEDLE</name>
<dbReference type="RefSeq" id="WP_066145093.1">
    <property type="nucleotide sequence ID" value="NZ_CBCSGM010000007.1"/>
</dbReference>